<gene>
    <name evidence="11" type="ORF">ZOSMA_106G00530</name>
</gene>
<feature type="compositionally biased region" description="Basic and acidic residues" evidence="9">
    <location>
        <begin position="78"/>
        <end position="88"/>
    </location>
</feature>
<evidence type="ECO:0000256" key="6">
    <source>
        <dbReference type="ARBA" id="ARBA00022776"/>
    </source>
</evidence>
<dbReference type="PANTHER" id="PTHR19918:SF1">
    <property type="entry name" value="FIZZY-RELATED PROTEIN HOMOLOG"/>
    <property type="match status" value="1"/>
</dbReference>
<dbReference type="InterPro" id="IPR019775">
    <property type="entry name" value="WD40_repeat_CS"/>
</dbReference>
<dbReference type="Gene3D" id="2.130.10.10">
    <property type="entry name" value="YVTN repeat-like/Quinoprotein amine dehydrogenase"/>
    <property type="match status" value="1"/>
</dbReference>
<dbReference type="PROSITE" id="PS50294">
    <property type="entry name" value="WD_REPEATS_REGION"/>
    <property type="match status" value="2"/>
</dbReference>
<evidence type="ECO:0000259" key="10">
    <source>
        <dbReference type="Pfam" id="PF24807"/>
    </source>
</evidence>
<evidence type="ECO:0000256" key="9">
    <source>
        <dbReference type="SAM" id="MobiDB-lite"/>
    </source>
</evidence>
<feature type="compositionally biased region" description="Polar residues" evidence="9">
    <location>
        <begin position="473"/>
        <end position="482"/>
    </location>
</feature>
<feature type="region of interest" description="Disordered" evidence="9">
    <location>
        <begin position="1"/>
        <end position="51"/>
    </location>
</feature>
<dbReference type="Proteomes" id="UP000036987">
    <property type="component" value="Unassembled WGS sequence"/>
</dbReference>
<keyword evidence="4" id="KW-0132">Cell division</keyword>
<protein>
    <submittedName>
        <fullName evidence="11">Protein FIZZY-RELATED 2</fullName>
    </submittedName>
</protein>
<dbReference type="GO" id="GO:0005680">
    <property type="term" value="C:anaphase-promoting complex"/>
    <property type="evidence" value="ECO:0000318"/>
    <property type="project" value="GO_Central"/>
</dbReference>
<dbReference type="OMA" id="WNVFPSR"/>
<dbReference type="AlphaFoldDB" id="A0A0K9Q612"/>
<evidence type="ECO:0000256" key="7">
    <source>
        <dbReference type="ARBA" id="ARBA00023306"/>
    </source>
</evidence>
<dbReference type="FunFam" id="2.130.10.10:FF:000025">
    <property type="entry name" value="FIZZY-related 2 isoform 1"/>
    <property type="match status" value="1"/>
</dbReference>
<dbReference type="GO" id="GO:0051301">
    <property type="term" value="P:cell division"/>
    <property type="evidence" value="ECO:0007669"/>
    <property type="project" value="UniProtKB-KW"/>
</dbReference>
<dbReference type="GO" id="GO:0031145">
    <property type="term" value="P:anaphase-promoting complex-dependent catabolic process"/>
    <property type="evidence" value="ECO:0000318"/>
    <property type="project" value="GO_Central"/>
</dbReference>
<evidence type="ECO:0000256" key="8">
    <source>
        <dbReference type="PROSITE-ProRule" id="PRU00221"/>
    </source>
</evidence>
<evidence type="ECO:0000256" key="3">
    <source>
        <dbReference type="ARBA" id="ARBA00022574"/>
    </source>
</evidence>
<comment type="similarity">
    <text evidence="2">Belongs to the WD repeat CDC20/Fizzy family.</text>
</comment>
<keyword evidence="6" id="KW-0498">Mitosis</keyword>
<dbReference type="PROSITE" id="PS50082">
    <property type="entry name" value="WD_REPEATS_2"/>
    <property type="match status" value="3"/>
</dbReference>
<feature type="region of interest" description="Disordered" evidence="9">
    <location>
        <begin position="69"/>
        <end position="88"/>
    </location>
</feature>
<organism evidence="11 12">
    <name type="scientific">Zostera marina</name>
    <name type="common">Eelgrass</name>
    <dbReference type="NCBI Taxonomy" id="29655"/>
    <lineage>
        <taxon>Eukaryota</taxon>
        <taxon>Viridiplantae</taxon>
        <taxon>Streptophyta</taxon>
        <taxon>Embryophyta</taxon>
        <taxon>Tracheophyta</taxon>
        <taxon>Spermatophyta</taxon>
        <taxon>Magnoliopsida</taxon>
        <taxon>Liliopsida</taxon>
        <taxon>Zosteraceae</taxon>
        <taxon>Zostera</taxon>
    </lineage>
</organism>
<dbReference type="GO" id="GO:1905786">
    <property type="term" value="P:positive regulation of anaphase-promoting complex-dependent catabolic process"/>
    <property type="evidence" value="ECO:0000318"/>
    <property type="project" value="GO_Central"/>
</dbReference>
<comment type="caution">
    <text evidence="11">The sequence shown here is derived from an EMBL/GenBank/DDBJ whole genome shotgun (WGS) entry which is preliminary data.</text>
</comment>
<name>A0A0K9Q612_ZOSMR</name>
<keyword evidence="3 8" id="KW-0853">WD repeat</keyword>
<feature type="compositionally biased region" description="Polar residues" evidence="9">
    <location>
        <begin position="9"/>
        <end position="23"/>
    </location>
</feature>
<evidence type="ECO:0000256" key="5">
    <source>
        <dbReference type="ARBA" id="ARBA00022737"/>
    </source>
</evidence>
<dbReference type="InterPro" id="IPR033010">
    <property type="entry name" value="Cdc20/Fizzy"/>
</dbReference>
<evidence type="ECO:0000313" key="12">
    <source>
        <dbReference type="Proteomes" id="UP000036987"/>
    </source>
</evidence>
<dbReference type="Pfam" id="PF24807">
    <property type="entry name" value="WD40_CDC20-Fz"/>
    <property type="match status" value="1"/>
</dbReference>
<evidence type="ECO:0000313" key="11">
    <source>
        <dbReference type="EMBL" id="KMZ76147.1"/>
    </source>
</evidence>
<dbReference type="GO" id="GO:1990757">
    <property type="term" value="F:ubiquitin ligase activator activity"/>
    <property type="evidence" value="ECO:0000318"/>
    <property type="project" value="GO_Central"/>
</dbReference>
<dbReference type="STRING" id="29655.A0A0K9Q612"/>
<evidence type="ECO:0000256" key="4">
    <source>
        <dbReference type="ARBA" id="ARBA00022618"/>
    </source>
</evidence>
<dbReference type="PROSITE" id="PS00678">
    <property type="entry name" value="WD_REPEATS_1"/>
    <property type="match status" value="1"/>
</dbReference>
<keyword evidence="12" id="KW-1185">Reference proteome</keyword>
<dbReference type="SUPFAM" id="SSF50978">
    <property type="entry name" value="WD40 repeat-like"/>
    <property type="match status" value="1"/>
</dbReference>
<dbReference type="InterPro" id="IPR015943">
    <property type="entry name" value="WD40/YVTN_repeat-like_dom_sf"/>
</dbReference>
<feature type="region of interest" description="Disordered" evidence="9">
    <location>
        <begin position="473"/>
        <end position="493"/>
    </location>
</feature>
<accession>A0A0K9Q612</accession>
<dbReference type="SMART" id="SM00320">
    <property type="entry name" value="WD40"/>
    <property type="match status" value="6"/>
</dbReference>
<dbReference type="InterPro" id="IPR036322">
    <property type="entry name" value="WD40_repeat_dom_sf"/>
</dbReference>
<evidence type="ECO:0000256" key="1">
    <source>
        <dbReference type="ARBA" id="ARBA00004906"/>
    </source>
</evidence>
<dbReference type="PANTHER" id="PTHR19918">
    <property type="entry name" value="CELL DIVISION CYCLE 20 CDC20 FIZZY -RELATED"/>
    <property type="match status" value="1"/>
</dbReference>
<dbReference type="GO" id="GO:0010997">
    <property type="term" value="F:anaphase-promoting complex binding"/>
    <property type="evidence" value="ECO:0000318"/>
    <property type="project" value="GO_Central"/>
</dbReference>
<dbReference type="EMBL" id="LFYR01000079">
    <property type="protein sequence ID" value="KMZ76147.1"/>
    <property type="molecule type" value="Genomic_DNA"/>
</dbReference>
<sequence length="493" mass="53774">MDLSPKLASGSQKNREQSPTLLFSSPPRIPQRSSSSSHSSPSSSNTVYSDRFIPSHTGSNFALFELAHSTSSSSPSPEGDRVSSRTRYDSSGAYAAALRSVMFGLDDGGRCWKEESTSGSSSSTTSPNGNRNIFRYKTDVCVRERLGAVFQDDEPLFGAIKTPINVSRKVPPSPYKVLDAPTLRDDFYLNLVDWSSNNMLAVGLGNCVYLWNACSSKVTKLCDLGVDNSVCSVGWTQKGNHLAVGTNSGNIEIWDPFKCRNIRTMGGHHLRVGTLAWSSSVLSSGGRDRIILHHDIRTPSDCIGKLIGHKSEVCGLKWSCDNRQLASGGNDNQLLVWNQHSTCPVLKYSEHTAAVKAIAWSPHSYSVLASGGGTADRCIRLWNTCKNSRLNCVDTGSQVCNIGWSKNINEIVSTHGYSQNQIVVWRYPSMSKLATLTGHTYRVLHLAISPDGQTIVTGAGDETLRFWNVFPSTKSQNSSRDIGSTCLGRSHIR</sequence>
<feature type="repeat" description="WD" evidence="8">
    <location>
        <begin position="306"/>
        <end position="338"/>
    </location>
</feature>
<feature type="domain" description="CDC20/Fizzy WD40" evidence="10">
    <location>
        <begin position="178"/>
        <end position="467"/>
    </location>
</feature>
<comment type="pathway">
    <text evidence="1">Protein modification; protein ubiquitination.</text>
</comment>
<dbReference type="InterPro" id="IPR001680">
    <property type="entry name" value="WD40_rpt"/>
</dbReference>
<feature type="repeat" description="WD" evidence="8">
    <location>
        <begin position="223"/>
        <end position="255"/>
    </location>
</feature>
<keyword evidence="7" id="KW-0131">Cell cycle</keyword>
<keyword evidence="5" id="KW-0677">Repeat</keyword>
<feature type="compositionally biased region" description="Low complexity" evidence="9">
    <location>
        <begin position="24"/>
        <end position="44"/>
    </location>
</feature>
<reference evidence="12" key="1">
    <citation type="journal article" date="2016" name="Nature">
        <title>The genome of the seagrass Zostera marina reveals angiosperm adaptation to the sea.</title>
        <authorList>
            <person name="Olsen J.L."/>
            <person name="Rouze P."/>
            <person name="Verhelst B."/>
            <person name="Lin Y.-C."/>
            <person name="Bayer T."/>
            <person name="Collen J."/>
            <person name="Dattolo E."/>
            <person name="De Paoli E."/>
            <person name="Dittami S."/>
            <person name="Maumus F."/>
            <person name="Michel G."/>
            <person name="Kersting A."/>
            <person name="Lauritano C."/>
            <person name="Lohaus R."/>
            <person name="Toepel M."/>
            <person name="Tonon T."/>
            <person name="Vanneste K."/>
            <person name="Amirebrahimi M."/>
            <person name="Brakel J."/>
            <person name="Bostroem C."/>
            <person name="Chovatia M."/>
            <person name="Grimwood J."/>
            <person name="Jenkins J.W."/>
            <person name="Jueterbock A."/>
            <person name="Mraz A."/>
            <person name="Stam W.T."/>
            <person name="Tice H."/>
            <person name="Bornberg-Bauer E."/>
            <person name="Green P.J."/>
            <person name="Pearson G.A."/>
            <person name="Procaccini G."/>
            <person name="Duarte C.M."/>
            <person name="Schmutz J."/>
            <person name="Reusch T.B.H."/>
            <person name="Van de Peer Y."/>
        </authorList>
    </citation>
    <scope>NUCLEOTIDE SEQUENCE [LARGE SCALE GENOMIC DNA]</scope>
    <source>
        <strain evidence="12">cv. Finnish</strain>
    </source>
</reference>
<dbReference type="InterPro" id="IPR056150">
    <property type="entry name" value="WD40_CDC20-Fz"/>
</dbReference>
<proteinExistence type="inferred from homology"/>
<dbReference type="OrthoDB" id="10263272at2759"/>
<evidence type="ECO:0000256" key="2">
    <source>
        <dbReference type="ARBA" id="ARBA00006445"/>
    </source>
</evidence>
<feature type="repeat" description="WD" evidence="8">
    <location>
        <begin position="436"/>
        <end position="469"/>
    </location>
</feature>